<evidence type="ECO:0000313" key="2">
    <source>
        <dbReference type="Proteomes" id="UP001149400"/>
    </source>
</evidence>
<gene>
    <name evidence="1" type="ORF">LRP50_16745</name>
</gene>
<sequence>MFSEAGLKRFGVKNGDGGVNQILHQYLEGFHCFLKYYAAIELTVDVYDYPR</sequence>
<dbReference type="RefSeq" id="WP_274165608.1">
    <property type="nucleotide sequence ID" value="NZ_JAJUBC010000020.1"/>
</dbReference>
<dbReference type="EMBL" id="JAJUBC010000020">
    <property type="protein sequence ID" value="MDD1794786.1"/>
    <property type="molecule type" value="Genomic_DNA"/>
</dbReference>
<proteinExistence type="predicted"/>
<reference evidence="1" key="1">
    <citation type="submission" date="2021-12" db="EMBL/GenBank/DDBJ databases">
        <title>Enterovibrio ZSDZ35 sp. nov. and Enterovibrio ZSDZ42 sp. nov., isolated from coastal seawater in Qingdao.</title>
        <authorList>
            <person name="Zhang P."/>
        </authorList>
    </citation>
    <scope>NUCLEOTIDE SEQUENCE</scope>
    <source>
        <strain evidence="1">ZSDZ42</strain>
    </source>
</reference>
<organism evidence="1 2">
    <name type="scientific">Enterovibrio gelatinilyticus</name>
    <dbReference type="NCBI Taxonomy" id="2899819"/>
    <lineage>
        <taxon>Bacteria</taxon>
        <taxon>Pseudomonadati</taxon>
        <taxon>Pseudomonadota</taxon>
        <taxon>Gammaproteobacteria</taxon>
        <taxon>Vibrionales</taxon>
        <taxon>Vibrionaceae</taxon>
        <taxon>Enterovibrio</taxon>
    </lineage>
</organism>
<accession>A0ABT5R4W5</accession>
<protein>
    <recommendedName>
        <fullName evidence="3">Transposase</fullName>
    </recommendedName>
</protein>
<evidence type="ECO:0000313" key="1">
    <source>
        <dbReference type="EMBL" id="MDD1794786.1"/>
    </source>
</evidence>
<name>A0ABT5R4W5_9GAMM</name>
<keyword evidence="2" id="KW-1185">Reference proteome</keyword>
<evidence type="ECO:0008006" key="3">
    <source>
        <dbReference type="Google" id="ProtNLM"/>
    </source>
</evidence>
<comment type="caution">
    <text evidence="1">The sequence shown here is derived from an EMBL/GenBank/DDBJ whole genome shotgun (WGS) entry which is preliminary data.</text>
</comment>
<dbReference type="Proteomes" id="UP001149400">
    <property type="component" value="Unassembled WGS sequence"/>
</dbReference>